<dbReference type="EMBL" id="JANAWD010000039">
    <property type="protein sequence ID" value="KAJ3489781.1"/>
    <property type="molecule type" value="Genomic_DNA"/>
</dbReference>
<evidence type="ECO:0000256" key="1">
    <source>
        <dbReference type="SAM" id="Phobius"/>
    </source>
</evidence>
<comment type="caution">
    <text evidence="2">The sequence shown here is derived from an EMBL/GenBank/DDBJ whole genome shotgun (WGS) entry which is preliminary data.</text>
</comment>
<feature type="transmembrane region" description="Helical" evidence="1">
    <location>
        <begin position="17"/>
        <end position="34"/>
    </location>
</feature>
<reference evidence="2" key="1">
    <citation type="submission" date="2022-07" db="EMBL/GenBank/DDBJ databases">
        <title>Genome Sequence of Physisporinus lineatus.</title>
        <authorList>
            <person name="Buettner E."/>
        </authorList>
    </citation>
    <scope>NUCLEOTIDE SEQUENCE</scope>
    <source>
        <strain evidence="2">VT162</strain>
    </source>
</reference>
<keyword evidence="1" id="KW-0472">Membrane</keyword>
<gene>
    <name evidence="2" type="ORF">NLI96_g1896</name>
</gene>
<dbReference type="Proteomes" id="UP001212997">
    <property type="component" value="Unassembled WGS sequence"/>
</dbReference>
<dbReference type="AlphaFoldDB" id="A0AAD5YKI0"/>
<keyword evidence="1" id="KW-0812">Transmembrane</keyword>
<keyword evidence="1" id="KW-1133">Transmembrane helix</keyword>
<accession>A0AAD5YKI0</accession>
<evidence type="ECO:0000313" key="2">
    <source>
        <dbReference type="EMBL" id="KAJ3489781.1"/>
    </source>
</evidence>
<name>A0AAD5YKI0_9APHY</name>
<keyword evidence="3" id="KW-1185">Reference proteome</keyword>
<proteinExistence type="predicted"/>
<sequence length="259" mass="27768">MKDIADANHYAFSPNPWFIAAFFSGQAVLQLYWIRKLFTLDPEGYQALASSPAAAQTTSPDKDLSSQEAVQTAIEYAPIYALGNLCIGTIFSSVTLITNSANYEIESHGHIAAGWLFFWLKESFTASQLLVTINTAAQLYAVSQLPPLKSTSHPLLHTTHLVAKTFAGIGILDFVDNGAVALRYSAPPSTLVQILTYAAFPLATALSKPLFGSILVYDLVAIFVGQRYGGGGGGMRTWGINVGWTALASGIIVAFKSIL</sequence>
<organism evidence="2 3">
    <name type="scientific">Meripilus lineatus</name>
    <dbReference type="NCBI Taxonomy" id="2056292"/>
    <lineage>
        <taxon>Eukaryota</taxon>
        <taxon>Fungi</taxon>
        <taxon>Dikarya</taxon>
        <taxon>Basidiomycota</taxon>
        <taxon>Agaricomycotina</taxon>
        <taxon>Agaricomycetes</taxon>
        <taxon>Polyporales</taxon>
        <taxon>Meripilaceae</taxon>
        <taxon>Meripilus</taxon>
    </lineage>
</organism>
<protein>
    <submittedName>
        <fullName evidence="2">Uncharacterized protein</fullName>
    </submittedName>
</protein>
<evidence type="ECO:0000313" key="3">
    <source>
        <dbReference type="Proteomes" id="UP001212997"/>
    </source>
</evidence>